<dbReference type="KEGG" id="pgb:H744_2c2022"/>
<name>A0A0C5WAS7_9GAMM</name>
<dbReference type="Pfam" id="PF02486">
    <property type="entry name" value="Rep_trans"/>
    <property type="match status" value="1"/>
</dbReference>
<dbReference type="EMBL" id="CP005974">
    <property type="protein sequence ID" value="AJR08686.1"/>
    <property type="molecule type" value="Genomic_DNA"/>
</dbReference>
<protein>
    <submittedName>
        <fullName evidence="2">Putative phage replication initiation protein</fullName>
    </submittedName>
</protein>
<dbReference type="STRING" id="658445.H744_2c2022"/>
<sequence length="423" mass="47701">MAAIIDYLSFSWTPEELSQIFDLVKMGASIKAIRGFEFNEYGDSVTRDALDTAAIDYKAAIRAKLRDTEFAIGADSRKFHEIKRDMLDHFGLNTLDCLCRGEVDRFINRLNHGLGLFGNDWSFSLRSGGFSGYSHSANILVNGQQAGLCAWGAKNHGCYVSFSGTGTAVLDLNEVHNALHQLPGAKITRVDIAFDSLDGKYNIQTARKMAEHGQFVTRGRPSSYCYIESGHMSQVASYQKTSGNSETLKKRFGFVADKGKSLYVGTRDAGKMLRVYEKGKQLKSEHKDWVRWELELRAKDRVLPFDVLLEPDKYLAGAYPALSFVSKENQCRIATHKRKWFTSVDNAVRNGATQCGKLVNFMRQCLDMDDSQIVRLLTNHLESHEIPDRLNQPVYEDTDESSGIRLRCMKFIEPDNHDIYSLA</sequence>
<dbReference type="InterPro" id="IPR003491">
    <property type="entry name" value="REP-like_C"/>
</dbReference>
<accession>A0A0C5WAS7</accession>
<proteinExistence type="predicted"/>
<organism evidence="2 3">
    <name type="scientific">Photobacterium gaetbulicola Gung47</name>
    <dbReference type="NCBI Taxonomy" id="658445"/>
    <lineage>
        <taxon>Bacteria</taxon>
        <taxon>Pseudomonadati</taxon>
        <taxon>Pseudomonadota</taxon>
        <taxon>Gammaproteobacteria</taxon>
        <taxon>Vibrionales</taxon>
        <taxon>Vibrionaceae</taxon>
        <taxon>Photobacterium</taxon>
    </lineage>
</organism>
<gene>
    <name evidence="2" type="ORF">H744_2c2022</name>
</gene>
<keyword evidence="3" id="KW-1185">Reference proteome</keyword>
<dbReference type="Proteomes" id="UP000032303">
    <property type="component" value="Chromosome 2"/>
</dbReference>
<evidence type="ECO:0000313" key="2">
    <source>
        <dbReference type="EMBL" id="AJR08686.1"/>
    </source>
</evidence>
<evidence type="ECO:0000259" key="1">
    <source>
        <dbReference type="Pfam" id="PF02486"/>
    </source>
</evidence>
<feature type="domain" description="Replication initiation protein-like C-terminal" evidence="1">
    <location>
        <begin position="185"/>
        <end position="328"/>
    </location>
</feature>
<dbReference type="HOGENOM" id="CLU_045230_0_0_6"/>
<evidence type="ECO:0000313" key="3">
    <source>
        <dbReference type="Proteomes" id="UP000032303"/>
    </source>
</evidence>
<dbReference type="AlphaFoldDB" id="A0A0C5WAS7"/>
<reference evidence="2 3" key="1">
    <citation type="submission" date="2013-05" db="EMBL/GenBank/DDBJ databases">
        <title>Complete genome sequence of the lipase-producing bacterium Photobacterium gaetbulicola Gung47.</title>
        <authorList>
            <person name="Kim Y.-O."/>
        </authorList>
    </citation>
    <scope>NUCLEOTIDE SEQUENCE [LARGE SCALE GENOMIC DNA]</scope>
    <source>
        <strain evidence="2 3">Gung47</strain>
    </source>
</reference>
<dbReference type="PATRIC" id="fig|658445.3.peg.3995"/>